<dbReference type="Proteomes" id="UP000197097">
    <property type="component" value="Unassembled WGS sequence"/>
</dbReference>
<name>A0A246JZ21_9SPHN</name>
<dbReference type="EMBL" id="NISJ01000003">
    <property type="protein sequence ID" value="OWQ98360.1"/>
    <property type="molecule type" value="Genomic_DNA"/>
</dbReference>
<dbReference type="OrthoDB" id="7560879at2"/>
<protein>
    <submittedName>
        <fullName evidence="1">Uncharacterized protein</fullName>
    </submittedName>
</protein>
<dbReference type="InterPro" id="IPR027417">
    <property type="entry name" value="P-loop_NTPase"/>
</dbReference>
<sequence length="465" mass="52039">MSDENWTIRARRGEYSARDAAKTLDPMKWAVHRLLPATGASVLFGTGSTGKTQLLLWLAAHIAARGEKKPKKWLGADVAVTGKVLVLSAEDLREHLFKRIGDIARRMSEQFGWADEEVEDVCARIHVMPFLSMGVTEFTELNPSLFRRGAGGDWEPSESLRSIERFLEDANNEADANERPEDRFVGVILDSAVSMAGFEMSQSEAATNFLFHLNRMSRRQGMFWAVIGHTPKDAGKKADDPAVERLRGSAMWSTTPRAVIELRCATSSDNVDDVRVRYPNLDTRDILLLSTAKANSEDADLDPRALVREKDSGAFIDITGQFPGIFDRVQKTHADADRSEPRIPRDRNQTGLAIIDIISRVTNDGRPQEKFTRQSVRDEFDRQRPLNEALRDVAPEHEGKYSRKDFSLAWYMAQFRDFGAIADSKASSFLIVDLALAHARFSDVGDTNRSEIKAVDLDSPGIDQD</sequence>
<dbReference type="Pfam" id="PF13481">
    <property type="entry name" value="AAA_25"/>
    <property type="match status" value="1"/>
</dbReference>
<reference evidence="1 2" key="1">
    <citation type="journal article" date="2002" name="Int. J. Syst. Evol. Microbiol.">
        <title>Sphingopyxis witflariensis sp. nov., isolated from activated sludge.</title>
        <authorList>
            <person name="Kampfer P."/>
            <person name="Witzenberger R."/>
            <person name="Denner E.B."/>
            <person name="Busse H.J."/>
            <person name="Neef A."/>
        </authorList>
    </citation>
    <scope>NUCLEOTIDE SEQUENCE [LARGE SCALE GENOMIC DNA]</scope>
    <source>
        <strain evidence="1 2">DSM 14551</strain>
    </source>
</reference>
<dbReference type="Gene3D" id="3.40.50.300">
    <property type="entry name" value="P-loop containing nucleotide triphosphate hydrolases"/>
    <property type="match status" value="1"/>
</dbReference>
<dbReference type="RefSeq" id="WP_088472136.1">
    <property type="nucleotide sequence ID" value="NZ_NISJ01000003.1"/>
</dbReference>
<evidence type="ECO:0000313" key="1">
    <source>
        <dbReference type="EMBL" id="OWQ98360.1"/>
    </source>
</evidence>
<comment type="caution">
    <text evidence="1">The sequence shown here is derived from an EMBL/GenBank/DDBJ whole genome shotgun (WGS) entry which is preliminary data.</text>
</comment>
<accession>A0A246JZ21</accession>
<proteinExistence type="predicted"/>
<evidence type="ECO:0000313" key="2">
    <source>
        <dbReference type="Proteomes" id="UP000197097"/>
    </source>
</evidence>
<dbReference type="AlphaFoldDB" id="A0A246JZ21"/>
<gene>
    <name evidence="1" type="ORF">CDQ91_07655</name>
</gene>
<keyword evidence="2" id="KW-1185">Reference proteome</keyword>
<organism evidence="1 2">
    <name type="scientific">Sphingopyxis witflariensis</name>
    <dbReference type="NCBI Taxonomy" id="173675"/>
    <lineage>
        <taxon>Bacteria</taxon>
        <taxon>Pseudomonadati</taxon>
        <taxon>Pseudomonadota</taxon>
        <taxon>Alphaproteobacteria</taxon>
        <taxon>Sphingomonadales</taxon>
        <taxon>Sphingomonadaceae</taxon>
        <taxon>Sphingopyxis</taxon>
    </lineage>
</organism>
<dbReference type="SUPFAM" id="SSF52540">
    <property type="entry name" value="P-loop containing nucleoside triphosphate hydrolases"/>
    <property type="match status" value="1"/>
</dbReference>